<dbReference type="AlphaFoldDB" id="A0A194PL07"/>
<evidence type="ECO:0000313" key="2">
    <source>
        <dbReference type="Proteomes" id="UP000053268"/>
    </source>
</evidence>
<protein>
    <submittedName>
        <fullName evidence="1">Uncharacterized protein</fullName>
    </submittedName>
</protein>
<gene>
    <name evidence="1" type="ORF">RR46_15294</name>
</gene>
<reference evidence="1 2" key="1">
    <citation type="journal article" date="2015" name="Nat. Commun.">
        <title>Outbred genome sequencing and CRISPR/Cas9 gene editing in butterflies.</title>
        <authorList>
            <person name="Li X."/>
            <person name="Fan D."/>
            <person name="Zhang W."/>
            <person name="Liu G."/>
            <person name="Zhang L."/>
            <person name="Zhao L."/>
            <person name="Fang X."/>
            <person name="Chen L."/>
            <person name="Dong Y."/>
            <person name="Chen Y."/>
            <person name="Ding Y."/>
            <person name="Zhao R."/>
            <person name="Feng M."/>
            <person name="Zhu Y."/>
            <person name="Feng Y."/>
            <person name="Jiang X."/>
            <person name="Zhu D."/>
            <person name="Xiang H."/>
            <person name="Feng X."/>
            <person name="Li S."/>
            <person name="Wang J."/>
            <person name="Zhang G."/>
            <person name="Kronforst M.R."/>
            <person name="Wang W."/>
        </authorList>
    </citation>
    <scope>NUCLEOTIDE SEQUENCE [LARGE SCALE GENOMIC DNA]</scope>
    <source>
        <strain evidence="1">Ya'a_city_454_Px</strain>
        <tissue evidence="1">Whole body</tissue>
    </source>
</reference>
<dbReference type="Proteomes" id="UP000053268">
    <property type="component" value="Unassembled WGS sequence"/>
</dbReference>
<accession>A0A194PL07</accession>
<name>A0A194PL07_PAPXU</name>
<organism evidence="1 2">
    <name type="scientific">Papilio xuthus</name>
    <name type="common">Asian swallowtail butterfly</name>
    <dbReference type="NCBI Taxonomy" id="66420"/>
    <lineage>
        <taxon>Eukaryota</taxon>
        <taxon>Metazoa</taxon>
        <taxon>Ecdysozoa</taxon>
        <taxon>Arthropoda</taxon>
        <taxon>Hexapoda</taxon>
        <taxon>Insecta</taxon>
        <taxon>Pterygota</taxon>
        <taxon>Neoptera</taxon>
        <taxon>Endopterygota</taxon>
        <taxon>Lepidoptera</taxon>
        <taxon>Glossata</taxon>
        <taxon>Ditrysia</taxon>
        <taxon>Papilionoidea</taxon>
        <taxon>Papilionidae</taxon>
        <taxon>Papilioninae</taxon>
        <taxon>Papilio</taxon>
    </lineage>
</organism>
<proteinExistence type="predicted"/>
<sequence length="59" mass="6541">MCGLWQDASVVSAGDESVPYSVRRRPLVIGCCSRRLACVTNTPQRNFYGFDVTHFTLGC</sequence>
<evidence type="ECO:0000313" key="1">
    <source>
        <dbReference type="EMBL" id="KPI91790.1"/>
    </source>
</evidence>
<keyword evidence="2" id="KW-1185">Reference proteome</keyword>
<dbReference type="EMBL" id="KQ459606">
    <property type="protein sequence ID" value="KPI91790.1"/>
    <property type="molecule type" value="Genomic_DNA"/>
</dbReference>